<organism evidence="4 5">
    <name type="scientific">Cottoperca gobio</name>
    <name type="common">Frogmouth</name>
    <name type="synonym">Aphritis gobio</name>
    <dbReference type="NCBI Taxonomy" id="56716"/>
    <lineage>
        <taxon>Eukaryota</taxon>
        <taxon>Metazoa</taxon>
        <taxon>Chordata</taxon>
        <taxon>Craniata</taxon>
        <taxon>Vertebrata</taxon>
        <taxon>Euteleostomi</taxon>
        <taxon>Actinopterygii</taxon>
        <taxon>Neopterygii</taxon>
        <taxon>Teleostei</taxon>
        <taxon>Neoteleostei</taxon>
        <taxon>Acanthomorphata</taxon>
        <taxon>Eupercaria</taxon>
        <taxon>Perciformes</taxon>
        <taxon>Notothenioidei</taxon>
        <taxon>Bovichtidae</taxon>
        <taxon>Cottoperca</taxon>
    </lineage>
</organism>
<feature type="compositionally biased region" description="Polar residues" evidence="2">
    <location>
        <begin position="178"/>
        <end position="189"/>
    </location>
</feature>
<evidence type="ECO:0000313" key="4">
    <source>
        <dbReference type="Proteomes" id="UP000504630"/>
    </source>
</evidence>
<sequence length="280" mass="32278">MRKVIELLNSSQLFFPPLLCTEDATMFQLMSFVHHRLYTAAEDILVEVEKTITLALNKAEPNYQRQKLDFLRQISAPEPPLTGEEVLQETSTHPSIREESNLSTADVPVRSQPGADTDHDWNYCLALTNFKMSKIKEEDEEIGDDSQIQEVIFHFPEDVKSEPETQVSYELQPISSDFSAAQSDGNGSNEEWEQSKGVRTKKKRRKAKILQRHNENGSQSQKEHRVCPICEKDFQYIRPFMKHIRKHTMTRPNVQDSHVHNIGSKHAQITFNSFNNLVNI</sequence>
<evidence type="ECO:0000259" key="3">
    <source>
        <dbReference type="PROSITE" id="PS50157"/>
    </source>
</evidence>
<evidence type="ECO:0000256" key="1">
    <source>
        <dbReference type="PROSITE-ProRule" id="PRU00042"/>
    </source>
</evidence>
<keyword evidence="1" id="KW-0862">Zinc</keyword>
<evidence type="ECO:0000256" key="2">
    <source>
        <dbReference type="SAM" id="MobiDB-lite"/>
    </source>
</evidence>
<accession>A0A6J2Q9A1</accession>
<dbReference type="PROSITE" id="PS00028">
    <property type="entry name" value="ZINC_FINGER_C2H2_1"/>
    <property type="match status" value="1"/>
</dbReference>
<feature type="compositionally biased region" description="Basic residues" evidence="2">
    <location>
        <begin position="198"/>
        <end position="211"/>
    </location>
</feature>
<dbReference type="AlphaFoldDB" id="A0A6J2Q9A1"/>
<reference evidence="5" key="1">
    <citation type="submission" date="2025-08" db="UniProtKB">
        <authorList>
            <consortium name="RefSeq"/>
        </authorList>
    </citation>
    <scope>IDENTIFICATION</scope>
</reference>
<dbReference type="Proteomes" id="UP000504630">
    <property type="component" value="Chromosome 8"/>
</dbReference>
<feature type="domain" description="C2H2-type" evidence="3">
    <location>
        <begin position="225"/>
        <end position="252"/>
    </location>
</feature>
<name>A0A6J2Q9A1_COTGO</name>
<feature type="region of interest" description="Disordered" evidence="2">
    <location>
        <begin position="79"/>
        <end position="115"/>
    </location>
</feature>
<keyword evidence="1" id="KW-0863">Zinc-finger</keyword>
<proteinExistence type="predicted"/>
<evidence type="ECO:0000313" key="5">
    <source>
        <dbReference type="RefSeq" id="XP_029293922.1"/>
    </source>
</evidence>
<dbReference type="InParanoid" id="A0A6J2Q9A1"/>
<dbReference type="InterPro" id="IPR013087">
    <property type="entry name" value="Znf_C2H2_type"/>
</dbReference>
<dbReference type="RefSeq" id="XP_029293922.1">
    <property type="nucleotide sequence ID" value="XM_029438062.1"/>
</dbReference>
<dbReference type="GO" id="GO:0008270">
    <property type="term" value="F:zinc ion binding"/>
    <property type="evidence" value="ECO:0007669"/>
    <property type="project" value="UniProtKB-KW"/>
</dbReference>
<keyword evidence="4" id="KW-1185">Reference proteome</keyword>
<protein>
    <submittedName>
        <fullName evidence="5">Uncharacterized protein LOC115012440</fullName>
    </submittedName>
</protein>
<feature type="region of interest" description="Disordered" evidence="2">
    <location>
        <begin position="178"/>
        <end position="224"/>
    </location>
</feature>
<dbReference type="GeneID" id="115012440"/>
<dbReference type="KEGG" id="cgob:115012440"/>
<gene>
    <name evidence="5" type="primary">LOC115012440</name>
</gene>
<keyword evidence="1" id="KW-0479">Metal-binding</keyword>
<dbReference type="PROSITE" id="PS50157">
    <property type="entry name" value="ZINC_FINGER_C2H2_2"/>
    <property type="match status" value="1"/>
</dbReference>